<sequence length="670" mass="77685">MLSEDIIRIGSPIASGDLSNEQRIRWLTDVDNDVCKNFFQNVFLLEIFADKIAFHYLRIGDGEGKNFQVAKNRNTAFPIIYPNGGNPIHAQGIYPVPVYLMYEKHIKDMNKEKEFASEVVLPRLKKTVTYKNESDEKLEFIAQKVAALLKENYDSFIEDEKQLGILCICDLNSPSFKRLSTNKIDKKLLRITESKLFPGSHLYLDGDIALGGIIEAKFSEAKELGYKKKAISTITNQPEEEVVSIYNKSWLWLSPTWEMPKSILWGKSDWTNGIKVDKKSYEAFLYGTQFLKQITVPISSAILKEMFAPYMNVEAKRNMRNTSFEPIYGVPLVVPLLDGDSQQLYKRYSRILKQEDLTDADLHLEILAGINRIIPRFSDEHRLNLLYYSGDLSRGNMHIRLMLTDVIPSVAEKLQTLIRDINTIDLFDIRAFFTLNQDRKFYRIQSLPSIVSNAFGPGYTWSTLQTIFNQQPLRINRVYEATTRKLVELANKEDYWGMMDELVFHYAFLAFYNKYNQEIAKNKERVKTLSDWNALIEKYQGGKISLEDLQEAEQLGFVTGLLLKQFSNSYRFKTGHDDFVKHRVMKFGSKVTPEMIWKLGVLRCKELKEQWNMNLASNFEKVLANVLLAFIEADNKKLLINEKDKFMTAFWSGYLVYKKEQKEEDNENGN</sequence>
<proteinExistence type="predicted"/>
<comment type="caution">
    <text evidence="1">The sequence shown here is derived from an EMBL/GenBank/DDBJ whole genome shotgun (WGS) entry which is preliminary data.</text>
</comment>
<dbReference type="Proteomes" id="UP000032076">
    <property type="component" value="Unassembled WGS sequence"/>
</dbReference>
<dbReference type="RefSeq" id="WP_041903101.1">
    <property type="nucleotide sequence ID" value="NZ_JXLT01000081.1"/>
</dbReference>
<reference evidence="1 2" key="1">
    <citation type="submission" date="2015-01" db="EMBL/GenBank/DDBJ databases">
        <title>Draft Genome Sequences of Four Bacillus thermoamylovorans Strains, Isolated From Food Products.</title>
        <authorList>
            <person name="Krawcyk A.O."/>
            <person name="Berendsen E.M."/>
            <person name="Eijlander R.T."/>
            <person name="de Jong A."/>
            <person name="Wells-Bennik M."/>
            <person name="Kuipers O.P."/>
        </authorList>
    </citation>
    <scope>NUCLEOTIDE SEQUENCE [LARGE SCALE GENOMIC DNA]</scope>
    <source>
        <strain evidence="1 2">B4167</strain>
    </source>
</reference>
<evidence type="ECO:0008006" key="3">
    <source>
        <dbReference type="Google" id="ProtNLM"/>
    </source>
</evidence>
<protein>
    <recommendedName>
        <fullName evidence="3">Type I-B CRISPR-associated protein Cas8b/Csh1</fullName>
    </recommendedName>
</protein>
<organism evidence="1 2">
    <name type="scientific">Caldibacillus thermoamylovorans</name>
    <dbReference type="NCBI Taxonomy" id="35841"/>
    <lineage>
        <taxon>Bacteria</taxon>
        <taxon>Bacillati</taxon>
        <taxon>Bacillota</taxon>
        <taxon>Bacilli</taxon>
        <taxon>Bacillales</taxon>
        <taxon>Bacillaceae</taxon>
        <taxon>Caldibacillus</taxon>
    </lineage>
</organism>
<evidence type="ECO:0000313" key="1">
    <source>
        <dbReference type="EMBL" id="KIO72011.1"/>
    </source>
</evidence>
<name>A0ABD4A4R9_9BACI</name>
<accession>A0ABD4A4R9</accession>
<dbReference type="EMBL" id="JXLU01000104">
    <property type="protein sequence ID" value="KIO72011.1"/>
    <property type="molecule type" value="Genomic_DNA"/>
</dbReference>
<gene>
    <name evidence="1" type="ORF">B4167_3193</name>
</gene>
<dbReference type="AlphaFoldDB" id="A0ABD4A4R9"/>
<evidence type="ECO:0000313" key="2">
    <source>
        <dbReference type="Proteomes" id="UP000032076"/>
    </source>
</evidence>